<comment type="caution">
    <text evidence="2">The sequence shown here is derived from an EMBL/GenBank/DDBJ whole genome shotgun (WGS) entry which is preliminary data.</text>
</comment>
<evidence type="ECO:0000313" key="3">
    <source>
        <dbReference type="Proteomes" id="UP000176501"/>
    </source>
</evidence>
<feature type="chain" id="PRO_5009533309" evidence="1">
    <location>
        <begin position="25"/>
        <end position="566"/>
    </location>
</feature>
<gene>
    <name evidence="2" type="ORF">A2304_00720</name>
</gene>
<evidence type="ECO:0000313" key="2">
    <source>
        <dbReference type="EMBL" id="OGL98595.1"/>
    </source>
</evidence>
<reference evidence="2 3" key="1">
    <citation type="journal article" date="2016" name="Nat. Commun.">
        <title>Thousands of microbial genomes shed light on interconnected biogeochemical processes in an aquifer system.</title>
        <authorList>
            <person name="Anantharaman K."/>
            <person name="Brown C.T."/>
            <person name="Hug L.A."/>
            <person name="Sharon I."/>
            <person name="Castelle C.J."/>
            <person name="Probst A.J."/>
            <person name="Thomas B.C."/>
            <person name="Singh A."/>
            <person name="Wilkins M.J."/>
            <person name="Karaoz U."/>
            <person name="Brodie E.L."/>
            <person name="Williams K.H."/>
            <person name="Hubbard S.S."/>
            <person name="Banfield J.F."/>
        </authorList>
    </citation>
    <scope>NUCLEOTIDE SEQUENCE [LARGE SCALE GENOMIC DNA]</scope>
</reference>
<keyword evidence="1" id="KW-0732">Signal</keyword>
<accession>A0A1F7W712</accession>
<dbReference type="EMBL" id="MGFE01000018">
    <property type="protein sequence ID" value="OGL98595.1"/>
    <property type="molecule type" value="Genomic_DNA"/>
</dbReference>
<organism evidence="2 3">
    <name type="scientific">Candidatus Uhrbacteria bacterium RIFOXYB2_FULL_57_15</name>
    <dbReference type="NCBI Taxonomy" id="1802422"/>
    <lineage>
        <taxon>Bacteria</taxon>
        <taxon>Candidatus Uhriibacteriota</taxon>
    </lineage>
</organism>
<dbReference type="Proteomes" id="UP000176501">
    <property type="component" value="Unassembled WGS sequence"/>
</dbReference>
<name>A0A1F7W712_9BACT</name>
<feature type="signal peptide" evidence="1">
    <location>
        <begin position="1"/>
        <end position="24"/>
    </location>
</feature>
<dbReference type="AlphaFoldDB" id="A0A1F7W712"/>
<sequence>MTKKLVFSVIALAMAVSPFLSVNADNGNWDAAISAAAWNYGDYRVERIAFASDAVGPISLGDFALVAEPVDSCKPNDCGVYDVYMLKDGMKRLLTNVPAEAFDAQRFSINDGRFVFVSQIDWKGDHYAVTELDSDGNAGQIVDDVFFSGVEDISVIIDGYDTYFTVAHDYTGKTSVNQAGVYLYDAAEGDADIIGKHYELRNEQLLDATDGVALIKMEFDSGNKQLWLGDTHNYNNLGMTREAISGTWIDPDADIFAGHFVNDNTVEFFMNYVRYTYDIDSETLTAFDGEYLNWYRDAADSYQVNGGLMAWVDPSDTLYLSVDGVAEEIDTAKDGQFLLEDGRLFYASGLEGKMYDVDSGKTTSLPFAVTDSDGDEVVVGLDAGGNVQYLDMATDRSYELGFGSAPVLSDDMHVYWMGMDGSIYEGTVSLPSAKSVGDVRAVKVLGDNTVYLIVDGERLAVPSEKTYFTWFSSWNDVDTVSASTLSAYEDGGTATFAPGTKVKLAYDPKVYVVGDDGKLHWLMTETVAYSIFGSTWNKGIVSITQQDLVTNPLGASVSTERDLQSA</sequence>
<evidence type="ECO:0000256" key="1">
    <source>
        <dbReference type="SAM" id="SignalP"/>
    </source>
</evidence>
<protein>
    <submittedName>
        <fullName evidence="2">Uncharacterized protein</fullName>
    </submittedName>
</protein>
<proteinExistence type="predicted"/>